<feature type="transmembrane region" description="Helical" evidence="6">
    <location>
        <begin position="87"/>
        <end position="105"/>
    </location>
</feature>
<evidence type="ECO:0000256" key="2">
    <source>
        <dbReference type="ARBA" id="ARBA00022475"/>
    </source>
</evidence>
<feature type="transmembrane region" description="Helical" evidence="6">
    <location>
        <begin position="314"/>
        <end position="339"/>
    </location>
</feature>
<feature type="transmembrane region" description="Helical" evidence="6">
    <location>
        <begin position="222"/>
        <end position="246"/>
    </location>
</feature>
<proteinExistence type="predicted"/>
<comment type="caution">
    <text evidence="8">The sequence shown here is derived from an EMBL/GenBank/DDBJ whole genome shotgun (WGS) entry which is preliminary data.</text>
</comment>
<evidence type="ECO:0000259" key="7">
    <source>
        <dbReference type="PROSITE" id="PS50850"/>
    </source>
</evidence>
<organism evidence="8 9">
    <name type="scientific">Pseudobacter ginsenosidimutans</name>
    <dbReference type="NCBI Taxonomy" id="661488"/>
    <lineage>
        <taxon>Bacteria</taxon>
        <taxon>Pseudomonadati</taxon>
        <taxon>Bacteroidota</taxon>
        <taxon>Chitinophagia</taxon>
        <taxon>Chitinophagales</taxon>
        <taxon>Chitinophagaceae</taxon>
        <taxon>Pseudobacter</taxon>
    </lineage>
</organism>
<dbReference type="GO" id="GO:0005886">
    <property type="term" value="C:plasma membrane"/>
    <property type="evidence" value="ECO:0007669"/>
    <property type="project" value="UniProtKB-SubCell"/>
</dbReference>
<evidence type="ECO:0000256" key="5">
    <source>
        <dbReference type="ARBA" id="ARBA00023136"/>
    </source>
</evidence>
<feature type="transmembrane region" description="Helical" evidence="6">
    <location>
        <begin position="384"/>
        <end position="404"/>
    </location>
</feature>
<dbReference type="CDD" id="cd17324">
    <property type="entry name" value="MFS_NepI_like"/>
    <property type="match status" value="1"/>
</dbReference>
<evidence type="ECO:0000313" key="8">
    <source>
        <dbReference type="EMBL" id="RZS75205.1"/>
    </source>
</evidence>
<name>A0A4Q7N3C7_9BACT</name>
<reference evidence="8 9" key="1">
    <citation type="submission" date="2019-02" db="EMBL/GenBank/DDBJ databases">
        <title>Genomic Encyclopedia of Type Strains, Phase IV (KMG-IV): sequencing the most valuable type-strain genomes for metagenomic binning, comparative biology and taxonomic classification.</title>
        <authorList>
            <person name="Goeker M."/>
        </authorList>
    </citation>
    <scope>NUCLEOTIDE SEQUENCE [LARGE SCALE GENOMIC DNA]</scope>
    <source>
        <strain evidence="8 9">DSM 18116</strain>
    </source>
</reference>
<dbReference type="InterPro" id="IPR036259">
    <property type="entry name" value="MFS_trans_sf"/>
</dbReference>
<evidence type="ECO:0000313" key="9">
    <source>
        <dbReference type="Proteomes" id="UP000293874"/>
    </source>
</evidence>
<dbReference type="OrthoDB" id="9812221at2"/>
<feature type="transmembrane region" description="Helical" evidence="6">
    <location>
        <begin position="111"/>
        <end position="132"/>
    </location>
</feature>
<gene>
    <name evidence="8" type="ORF">EV199_1067</name>
</gene>
<feature type="transmembrane region" description="Helical" evidence="6">
    <location>
        <begin position="258"/>
        <end position="276"/>
    </location>
</feature>
<feature type="transmembrane region" description="Helical" evidence="6">
    <location>
        <begin position="351"/>
        <end position="372"/>
    </location>
</feature>
<dbReference type="InterPro" id="IPR020846">
    <property type="entry name" value="MFS_dom"/>
</dbReference>
<feature type="transmembrane region" description="Helical" evidence="6">
    <location>
        <begin position="21"/>
        <end position="44"/>
    </location>
</feature>
<sequence length="418" mass="45217">MTTIASSEQKKVFSSYQVFMIAILAILQFTIIVDFMVLSPLGAILMPKLGLTTKQFGLVVSGYAISAGISGILAAGFADKFDRKKMLVFFYTGFIIGTLLCALSPNFEFLLMARIVTGLFGGVIGSVSFAIVTDIFAVNVRGRVMGFVQMALSASQVMGVPIGLYLATHLSWHAPFWMLVILCSIVLVLIIRFMQPVTGHLVAKHTSNPFKHLMATVSNRQYLLAFATTTLLATGGFMLMPFSAAFSKGNLGLSLDQITLLYMVTGACSMVIGPFVGKVSDKIGKYPIFVIGSFLTITMVLIYCNLGITPLGYLMIINVVMFTGITSRMIASSALLTVVPDMQDRGAFMSINSSVQQISGGIGAFIAGLIVVETPTHKILHYDTLGYVVVCTSLITIGMMFLLNRMVKRIMESRAIAK</sequence>
<keyword evidence="3 6" id="KW-0812">Transmembrane</keyword>
<feature type="transmembrane region" description="Helical" evidence="6">
    <location>
        <begin position="174"/>
        <end position="194"/>
    </location>
</feature>
<feature type="transmembrane region" description="Helical" evidence="6">
    <location>
        <begin position="144"/>
        <end position="168"/>
    </location>
</feature>
<protein>
    <submittedName>
        <fullName evidence="8">Multidrug resistance protein</fullName>
    </submittedName>
</protein>
<dbReference type="AlphaFoldDB" id="A0A4Q7N3C7"/>
<keyword evidence="9" id="KW-1185">Reference proteome</keyword>
<evidence type="ECO:0000256" key="1">
    <source>
        <dbReference type="ARBA" id="ARBA00004651"/>
    </source>
</evidence>
<dbReference type="Gene3D" id="1.20.1250.20">
    <property type="entry name" value="MFS general substrate transporter like domains"/>
    <property type="match status" value="1"/>
</dbReference>
<feature type="transmembrane region" description="Helical" evidence="6">
    <location>
        <begin position="56"/>
        <end position="75"/>
    </location>
</feature>
<comment type="subcellular location">
    <subcellularLocation>
        <location evidence="1">Cell membrane</location>
        <topology evidence="1">Multi-pass membrane protein</topology>
    </subcellularLocation>
</comment>
<dbReference type="Pfam" id="PF07690">
    <property type="entry name" value="MFS_1"/>
    <property type="match status" value="1"/>
</dbReference>
<dbReference type="GO" id="GO:0022857">
    <property type="term" value="F:transmembrane transporter activity"/>
    <property type="evidence" value="ECO:0007669"/>
    <property type="project" value="InterPro"/>
</dbReference>
<dbReference type="RefSeq" id="WP_130539592.1">
    <property type="nucleotide sequence ID" value="NZ_CP042431.1"/>
</dbReference>
<evidence type="ECO:0000256" key="6">
    <source>
        <dbReference type="SAM" id="Phobius"/>
    </source>
</evidence>
<dbReference type="EMBL" id="SGXA01000001">
    <property type="protein sequence ID" value="RZS75205.1"/>
    <property type="molecule type" value="Genomic_DNA"/>
</dbReference>
<keyword evidence="4 6" id="KW-1133">Transmembrane helix</keyword>
<evidence type="ECO:0000256" key="4">
    <source>
        <dbReference type="ARBA" id="ARBA00022989"/>
    </source>
</evidence>
<dbReference type="PANTHER" id="PTHR43124:SF3">
    <property type="entry name" value="CHLORAMPHENICOL EFFLUX PUMP RV0191"/>
    <property type="match status" value="1"/>
</dbReference>
<dbReference type="SUPFAM" id="SSF103473">
    <property type="entry name" value="MFS general substrate transporter"/>
    <property type="match status" value="1"/>
</dbReference>
<dbReference type="Proteomes" id="UP000293874">
    <property type="component" value="Unassembled WGS sequence"/>
</dbReference>
<dbReference type="PROSITE" id="PS50850">
    <property type="entry name" value="MFS"/>
    <property type="match status" value="1"/>
</dbReference>
<dbReference type="InterPro" id="IPR050189">
    <property type="entry name" value="MFS_Efflux_Transporters"/>
</dbReference>
<dbReference type="PANTHER" id="PTHR43124">
    <property type="entry name" value="PURINE EFFLUX PUMP PBUE"/>
    <property type="match status" value="1"/>
</dbReference>
<keyword evidence="5 6" id="KW-0472">Membrane</keyword>
<feature type="domain" description="Major facilitator superfamily (MFS) profile" evidence="7">
    <location>
        <begin position="20"/>
        <end position="408"/>
    </location>
</feature>
<accession>A0A4Q7N3C7</accession>
<evidence type="ECO:0000256" key="3">
    <source>
        <dbReference type="ARBA" id="ARBA00022692"/>
    </source>
</evidence>
<dbReference type="InterPro" id="IPR011701">
    <property type="entry name" value="MFS"/>
</dbReference>
<feature type="transmembrane region" description="Helical" evidence="6">
    <location>
        <begin position="288"/>
        <end position="308"/>
    </location>
</feature>
<keyword evidence="2" id="KW-1003">Cell membrane</keyword>